<proteinExistence type="predicted"/>
<protein>
    <submittedName>
        <fullName evidence="1">Uncharacterized protein</fullName>
    </submittedName>
</protein>
<organism evidence="1 2">
    <name type="scientific">Paramuricea clavata</name>
    <name type="common">Red gorgonian</name>
    <name type="synonym">Violescent sea-whip</name>
    <dbReference type="NCBI Taxonomy" id="317549"/>
    <lineage>
        <taxon>Eukaryota</taxon>
        <taxon>Metazoa</taxon>
        <taxon>Cnidaria</taxon>
        <taxon>Anthozoa</taxon>
        <taxon>Octocorallia</taxon>
        <taxon>Malacalcyonacea</taxon>
        <taxon>Plexauridae</taxon>
        <taxon>Paramuricea</taxon>
    </lineage>
</organism>
<dbReference type="Proteomes" id="UP001152795">
    <property type="component" value="Unassembled WGS sequence"/>
</dbReference>
<dbReference type="EMBL" id="CACRXK020001250">
    <property type="protein sequence ID" value="CAB3987912.1"/>
    <property type="molecule type" value="Genomic_DNA"/>
</dbReference>
<accession>A0A6S7GET8</accession>
<sequence length="53" mass="6206">MAVKRPILSSILDSKAAIGEQGLKLLCLDWFFEVFWVNMFKYSLRVILRVEVM</sequence>
<reference evidence="1" key="1">
    <citation type="submission" date="2020-04" db="EMBL/GenBank/DDBJ databases">
        <authorList>
            <person name="Alioto T."/>
            <person name="Alioto T."/>
            <person name="Gomez Garrido J."/>
        </authorList>
    </citation>
    <scope>NUCLEOTIDE SEQUENCE</scope>
    <source>
        <strain evidence="1">A484AB</strain>
    </source>
</reference>
<dbReference type="AlphaFoldDB" id="A0A6S7GET8"/>
<keyword evidence="2" id="KW-1185">Reference proteome</keyword>
<gene>
    <name evidence="1" type="ORF">PACLA_8A051918</name>
</gene>
<name>A0A6S7GET8_PARCT</name>
<evidence type="ECO:0000313" key="2">
    <source>
        <dbReference type="Proteomes" id="UP001152795"/>
    </source>
</evidence>
<evidence type="ECO:0000313" key="1">
    <source>
        <dbReference type="EMBL" id="CAB3987912.1"/>
    </source>
</evidence>
<comment type="caution">
    <text evidence="1">The sequence shown here is derived from an EMBL/GenBank/DDBJ whole genome shotgun (WGS) entry which is preliminary data.</text>
</comment>